<gene>
    <name evidence="17" type="ORF">PENNAL_c0007G02768</name>
</gene>
<evidence type="ECO:0000256" key="7">
    <source>
        <dbReference type="ARBA" id="ARBA00022670"/>
    </source>
</evidence>
<evidence type="ECO:0000256" key="10">
    <source>
        <dbReference type="ARBA" id="ARBA00022801"/>
    </source>
</evidence>
<evidence type="ECO:0000256" key="8">
    <source>
        <dbReference type="ARBA" id="ARBA00022723"/>
    </source>
</evidence>
<dbReference type="FunFam" id="3.50.30.30:FF:000030">
    <property type="entry name" value="Peptide hydrolase"/>
    <property type="match status" value="1"/>
</dbReference>
<evidence type="ECO:0000313" key="17">
    <source>
        <dbReference type="EMBL" id="OQE92593.1"/>
    </source>
</evidence>
<keyword evidence="12" id="KW-0482">Metalloprotease</keyword>
<comment type="cofactor">
    <cofactor evidence="1">
        <name>Zn(2+)</name>
        <dbReference type="ChEBI" id="CHEBI:29105"/>
    </cofactor>
</comment>
<dbReference type="CDD" id="cd03876">
    <property type="entry name" value="M28_SGAP_like"/>
    <property type="match status" value="1"/>
</dbReference>
<dbReference type="InterPro" id="IPR003137">
    <property type="entry name" value="PA_domain"/>
</dbReference>
<dbReference type="PANTHER" id="PTHR12147:SF57">
    <property type="entry name" value="PEPTIDE HYDROLASE"/>
    <property type="match status" value="1"/>
</dbReference>
<comment type="subunit">
    <text evidence="4">Monomer.</text>
</comment>
<feature type="domain" description="Peptidase M28" evidence="16">
    <location>
        <begin position="255"/>
        <end position="468"/>
    </location>
</feature>
<feature type="domain" description="PA" evidence="15">
    <location>
        <begin position="141"/>
        <end position="229"/>
    </location>
</feature>
<dbReference type="GO" id="GO:0006508">
    <property type="term" value="P:proteolysis"/>
    <property type="evidence" value="ECO:0007669"/>
    <property type="project" value="UniProtKB-KW"/>
</dbReference>
<evidence type="ECO:0000256" key="1">
    <source>
        <dbReference type="ARBA" id="ARBA00001947"/>
    </source>
</evidence>
<keyword evidence="5" id="KW-0031">Aminopeptidase</keyword>
<dbReference type="SUPFAM" id="SSF52025">
    <property type="entry name" value="PA domain"/>
    <property type="match status" value="1"/>
</dbReference>
<sequence>MKNRYKNTSPPRGGYRFTLYLTMKWFLLITHLSVAFAEAGRRKPLVSPDEFPSAIRLKDLLKGTQQLEDFAYAYPERNRVFGSAAHNDTVDYIYRELKKTGYYHVWKQPQVHTWTTAKTSLTFDGEAIEATAMTYSPSADVTAEMAVVSNLGCSASDYPSEVAGGIALVQRGECSFGEKSVLAAAAKASAVIIYNNEAGPVSGTLGGVTNDLGPYAAIAGISDVDGKTLLDAAAKGAVTLSVSIDSRVENRTTFNVIAETKGGDHNNVVSLGGHTDSVDAGPGINDDGSGVISNLVVAKALTRFSVKNAVRFFFWTAEEFGLLGSEYYTSHLEADELAKIRLYLNFDMIASPNYALMIYDGDGDAFNLTGPAGSAQIEALFEDYYKSKKLPYIPTEFNGRSDYDGFISRGIPAGGIFTGAEGAKTDEEAKLFGGEAGVAYDVNYHAAGDDFKNLNHEAFLINSKATAYAVAKYANSLASIPRHSATPTKRVVRKRAPRSHAHTKNTGCFHSLVEI</sequence>
<evidence type="ECO:0000256" key="4">
    <source>
        <dbReference type="ARBA" id="ARBA00011245"/>
    </source>
</evidence>
<dbReference type="InterPro" id="IPR041756">
    <property type="entry name" value="M28_SGAP-like"/>
</dbReference>
<dbReference type="Gene3D" id="3.40.630.10">
    <property type="entry name" value="Zn peptidases"/>
    <property type="match status" value="1"/>
</dbReference>
<evidence type="ECO:0000256" key="14">
    <source>
        <dbReference type="RuleBase" id="RU361240"/>
    </source>
</evidence>
<name>A0A1V6YYV3_PENNA</name>
<evidence type="ECO:0000256" key="6">
    <source>
        <dbReference type="ARBA" id="ARBA00022525"/>
    </source>
</evidence>
<evidence type="ECO:0000256" key="2">
    <source>
        <dbReference type="ARBA" id="ARBA00004613"/>
    </source>
</evidence>
<keyword evidence="10 14" id="KW-0378">Hydrolase</keyword>
<evidence type="ECO:0000256" key="12">
    <source>
        <dbReference type="ARBA" id="ARBA00023049"/>
    </source>
</evidence>
<dbReference type="GO" id="GO:0004177">
    <property type="term" value="F:aminopeptidase activity"/>
    <property type="evidence" value="ECO:0007669"/>
    <property type="project" value="UniProtKB-KW"/>
</dbReference>
<keyword evidence="11 14" id="KW-0862">Zinc</keyword>
<comment type="subcellular location">
    <subcellularLocation>
        <location evidence="2">Secreted</location>
    </subcellularLocation>
</comment>
<keyword evidence="9" id="KW-0732">Signal</keyword>
<dbReference type="GO" id="GO:0008235">
    <property type="term" value="F:metalloexopeptidase activity"/>
    <property type="evidence" value="ECO:0007669"/>
    <property type="project" value="InterPro"/>
</dbReference>
<evidence type="ECO:0000256" key="9">
    <source>
        <dbReference type="ARBA" id="ARBA00022729"/>
    </source>
</evidence>
<dbReference type="EC" id="3.4.-.-" evidence="14"/>
<dbReference type="InterPro" id="IPR045175">
    <property type="entry name" value="M28_fam"/>
</dbReference>
<dbReference type="STRING" id="60175.A0A1V6YYV3"/>
<organism evidence="17 18">
    <name type="scientific">Penicillium nalgiovense</name>
    <dbReference type="NCBI Taxonomy" id="60175"/>
    <lineage>
        <taxon>Eukaryota</taxon>
        <taxon>Fungi</taxon>
        <taxon>Dikarya</taxon>
        <taxon>Ascomycota</taxon>
        <taxon>Pezizomycotina</taxon>
        <taxon>Eurotiomycetes</taxon>
        <taxon>Eurotiomycetidae</taxon>
        <taxon>Eurotiales</taxon>
        <taxon>Aspergillaceae</taxon>
        <taxon>Penicillium</taxon>
    </lineage>
</organism>
<dbReference type="AlphaFoldDB" id="A0A1V6YYV3"/>
<dbReference type="GO" id="GO:0046872">
    <property type="term" value="F:metal ion binding"/>
    <property type="evidence" value="ECO:0007669"/>
    <property type="project" value="UniProtKB-KW"/>
</dbReference>
<keyword evidence="13" id="KW-0325">Glycoprotein</keyword>
<comment type="similarity">
    <text evidence="3">Belongs to the peptidase M28 family. M28A subfamily.</text>
</comment>
<accession>A0A1V6YYV3</accession>
<evidence type="ECO:0000256" key="13">
    <source>
        <dbReference type="ARBA" id="ARBA00023180"/>
    </source>
</evidence>
<keyword evidence="8 14" id="KW-0479">Metal-binding</keyword>
<dbReference type="SUPFAM" id="SSF53187">
    <property type="entry name" value="Zn-dependent exopeptidases"/>
    <property type="match status" value="1"/>
</dbReference>
<evidence type="ECO:0000259" key="15">
    <source>
        <dbReference type="Pfam" id="PF02225"/>
    </source>
</evidence>
<dbReference type="PANTHER" id="PTHR12147">
    <property type="entry name" value="METALLOPEPTIDASE M28 FAMILY MEMBER"/>
    <property type="match status" value="1"/>
</dbReference>
<evidence type="ECO:0000256" key="11">
    <source>
        <dbReference type="ARBA" id="ARBA00022833"/>
    </source>
</evidence>
<evidence type="ECO:0000259" key="16">
    <source>
        <dbReference type="Pfam" id="PF04389"/>
    </source>
</evidence>
<keyword evidence="7 14" id="KW-0645">Protease</keyword>
<evidence type="ECO:0000313" key="18">
    <source>
        <dbReference type="Proteomes" id="UP000191691"/>
    </source>
</evidence>
<evidence type="ECO:0000256" key="5">
    <source>
        <dbReference type="ARBA" id="ARBA00022438"/>
    </source>
</evidence>
<protein>
    <recommendedName>
        <fullName evidence="14">Peptide hydrolase</fullName>
        <ecNumber evidence="14">3.4.-.-</ecNumber>
    </recommendedName>
</protein>
<comment type="caution">
    <text evidence="17">The sequence shown here is derived from an EMBL/GenBank/DDBJ whole genome shotgun (WGS) entry which is preliminary data.</text>
</comment>
<dbReference type="OMA" id="VRFCFWT"/>
<keyword evidence="18" id="KW-1185">Reference proteome</keyword>
<reference evidence="18" key="1">
    <citation type="journal article" date="2017" name="Nat. Microbiol.">
        <title>Global analysis of biosynthetic gene clusters reveals vast potential of secondary metabolite production in Penicillium species.</title>
        <authorList>
            <person name="Nielsen J.C."/>
            <person name="Grijseels S."/>
            <person name="Prigent S."/>
            <person name="Ji B."/>
            <person name="Dainat J."/>
            <person name="Nielsen K.F."/>
            <person name="Frisvad J.C."/>
            <person name="Workman M."/>
            <person name="Nielsen J."/>
        </authorList>
    </citation>
    <scope>NUCLEOTIDE SEQUENCE [LARGE SCALE GENOMIC DNA]</scope>
    <source>
        <strain evidence="18">IBT 13039</strain>
    </source>
</reference>
<dbReference type="Gene3D" id="3.50.30.30">
    <property type="match status" value="1"/>
</dbReference>
<dbReference type="InterPro" id="IPR007484">
    <property type="entry name" value="Peptidase_M28"/>
</dbReference>
<dbReference type="Pfam" id="PF02225">
    <property type="entry name" value="PA"/>
    <property type="match status" value="1"/>
</dbReference>
<dbReference type="Proteomes" id="UP000191691">
    <property type="component" value="Unassembled WGS sequence"/>
</dbReference>
<dbReference type="InterPro" id="IPR046450">
    <property type="entry name" value="PA_dom_sf"/>
</dbReference>
<proteinExistence type="inferred from homology"/>
<dbReference type="EMBL" id="MOOB01000007">
    <property type="protein sequence ID" value="OQE92593.1"/>
    <property type="molecule type" value="Genomic_DNA"/>
</dbReference>
<dbReference type="FunFam" id="3.40.630.10:FF:000054">
    <property type="entry name" value="Peptide hydrolase"/>
    <property type="match status" value="1"/>
</dbReference>
<keyword evidence="6" id="KW-0964">Secreted</keyword>
<dbReference type="GO" id="GO:0005576">
    <property type="term" value="C:extracellular region"/>
    <property type="evidence" value="ECO:0007669"/>
    <property type="project" value="UniProtKB-SubCell"/>
</dbReference>
<dbReference type="Pfam" id="PF04389">
    <property type="entry name" value="Peptidase_M28"/>
    <property type="match status" value="1"/>
</dbReference>
<evidence type="ECO:0000256" key="3">
    <source>
        <dbReference type="ARBA" id="ARBA00005957"/>
    </source>
</evidence>